<evidence type="ECO:0000256" key="5">
    <source>
        <dbReference type="ARBA" id="ARBA00023295"/>
    </source>
</evidence>
<reference evidence="9" key="1">
    <citation type="submission" date="2020-10" db="EMBL/GenBank/DDBJ databases">
        <title>Genome Sequence of Monilinia vaccinii-corymbosi Sheds Light on Mummy Berry Disease Infection of Blueberry and Mating Type.</title>
        <authorList>
            <person name="Yow A.G."/>
            <person name="Zhang Y."/>
            <person name="Bansal K."/>
            <person name="Eacker S.M."/>
            <person name="Sullivan S."/>
            <person name="Liachko I."/>
            <person name="Cubeta M.A."/>
            <person name="Rollins J.A."/>
            <person name="Ashrafi H."/>
        </authorList>
    </citation>
    <scope>NUCLEOTIDE SEQUENCE</scope>
    <source>
        <strain evidence="9">RL-1</strain>
    </source>
</reference>
<dbReference type="AlphaFoldDB" id="A0A8A3PI51"/>
<keyword evidence="10" id="KW-1185">Reference proteome</keyword>
<organism evidence="9 10">
    <name type="scientific">Monilinia vaccinii-corymbosi</name>
    <dbReference type="NCBI Taxonomy" id="61207"/>
    <lineage>
        <taxon>Eukaryota</taxon>
        <taxon>Fungi</taxon>
        <taxon>Dikarya</taxon>
        <taxon>Ascomycota</taxon>
        <taxon>Pezizomycotina</taxon>
        <taxon>Leotiomycetes</taxon>
        <taxon>Helotiales</taxon>
        <taxon>Sclerotiniaceae</taxon>
        <taxon>Monilinia</taxon>
    </lineage>
</organism>
<dbReference type="GO" id="GO:0009251">
    <property type="term" value="P:glucan catabolic process"/>
    <property type="evidence" value="ECO:0007669"/>
    <property type="project" value="TreeGrafter"/>
</dbReference>
<dbReference type="EC" id="3.2.1.4" evidence="3"/>
<dbReference type="OrthoDB" id="5823761at2759"/>
<accession>A0A8A3PI51</accession>
<evidence type="ECO:0000259" key="8">
    <source>
        <dbReference type="Pfam" id="PF00150"/>
    </source>
</evidence>
<dbReference type="Pfam" id="PF00150">
    <property type="entry name" value="Cellulase"/>
    <property type="match status" value="1"/>
</dbReference>
<feature type="domain" description="Glycoside hydrolase family 5" evidence="8">
    <location>
        <begin position="48"/>
        <end position="315"/>
    </location>
</feature>
<dbReference type="InterPro" id="IPR001547">
    <property type="entry name" value="Glyco_hydro_5"/>
</dbReference>
<name>A0A8A3PI51_9HELO</name>
<keyword evidence="5 6" id="KW-0326">Glycosidase</keyword>
<dbReference type="PANTHER" id="PTHR34142:SF1">
    <property type="entry name" value="GLYCOSIDE HYDROLASE FAMILY 5 DOMAIN-CONTAINING PROTEIN"/>
    <property type="match status" value="1"/>
</dbReference>
<evidence type="ECO:0000256" key="7">
    <source>
        <dbReference type="SAM" id="SignalP"/>
    </source>
</evidence>
<evidence type="ECO:0000256" key="6">
    <source>
        <dbReference type="RuleBase" id="RU361153"/>
    </source>
</evidence>
<comment type="catalytic activity">
    <reaction evidence="1">
        <text>Endohydrolysis of (1-&gt;4)-beta-D-glucosidic linkages in cellulose, lichenin and cereal beta-D-glucans.</text>
        <dbReference type="EC" id="3.2.1.4"/>
    </reaction>
</comment>
<dbReference type="Proteomes" id="UP000672032">
    <property type="component" value="Chromosome 5"/>
</dbReference>
<gene>
    <name evidence="9" type="ORF">DSL72_007869</name>
</gene>
<protein>
    <recommendedName>
        <fullName evidence="3">cellulase</fullName>
        <ecNumber evidence="3">3.2.1.4</ecNumber>
    </recommendedName>
</protein>
<evidence type="ECO:0000313" key="10">
    <source>
        <dbReference type="Proteomes" id="UP000672032"/>
    </source>
</evidence>
<dbReference type="GO" id="GO:0008810">
    <property type="term" value="F:cellulase activity"/>
    <property type="evidence" value="ECO:0007669"/>
    <property type="project" value="UniProtKB-EC"/>
</dbReference>
<evidence type="ECO:0000256" key="1">
    <source>
        <dbReference type="ARBA" id="ARBA00000966"/>
    </source>
</evidence>
<dbReference type="SUPFAM" id="SSF51445">
    <property type="entry name" value="(Trans)glycosidases"/>
    <property type="match status" value="1"/>
</dbReference>
<dbReference type="PANTHER" id="PTHR34142">
    <property type="entry name" value="ENDO-BETA-1,4-GLUCANASE A"/>
    <property type="match status" value="1"/>
</dbReference>
<feature type="chain" id="PRO_5032538615" description="cellulase" evidence="7">
    <location>
        <begin position="21"/>
        <end position="346"/>
    </location>
</feature>
<evidence type="ECO:0000256" key="4">
    <source>
        <dbReference type="ARBA" id="ARBA00022801"/>
    </source>
</evidence>
<evidence type="ECO:0000313" key="9">
    <source>
        <dbReference type="EMBL" id="QSZ35007.1"/>
    </source>
</evidence>
<comment type="similarity">
    <text evidence="2 6">Belongs to the glycosyl hydrolase 5 (cellulase A) family.</text>
</comment>
<evidence type="ECO:0000256" key="3">
    <source>
        <dbReference type="ARBA" id="ARBA00012601"/>
    </source>
</evidence>
<dbReference type="InterPro" id="IPR017853">
    <property type="entry name" value="GH"/>
</dbReference>
<proteinExistence type="inferred from homology"/>
<feature type="signal peptide" evidence="7">
    <location>
        <begin position="1"/>
        <end position="20"/>
    </location>
</feature>
<keyword evidence="7" id="KW-0732">Signal</keyword>
<evidence type="ECO:0000256" key="2">
    <source>
        <dbReference type="ARBA" id="ARBA00005641"/>
    </source>
</evidence>
<dbReference type="EMBL" id="CP063409">
    <property type="protein sequence ID" value="QSZ35007.1"/>
    <property type="molecule type" value="Genomic_DNA"/>
</dbReference>
<keyword evidence="4 6" id="KW-0378">Hydrolase</keyword>
<dbReference type="Gene3D" id="3.20.20.80">
    <property type="entry name" value="Glycosidases"/>
    <property type="match status" value="1"/>
</dbReference>
<sequence length="346" mass="37360">MRFTNSVLAAGLTAFAFAFAVPVAVQDDVAPRASSATRGKLQWIGASESGAEFGAGNLPGVLGTDYIFPDTRTIQTLIDGGMNIFRVPFLMERMAQGSMTDPINPAYLAGYKKVINYITTAGAHAVLDAQNFGRYHGKVFTSTSDFGAFWAKLATEFKANKKVIFDCNNEFHDEPTATIYAELNQACVNAIRGVGATSQYIFVEGTSYTGAWSWTASGNAVAMKNITDPQHKLVYEFHQYLDSDGSGTSATCVSRTIGAERIADATKWLKANNFKGILGEFAGGVNADCEAAIKGMLDALAADNKHWLGALWWGAGPWWGNYIFAFEPPSGAAYIKYFKTIVSYVA</sequence>